<dbReference type="Pfam" id="PF14111">
    <property type="entry name" value="DUF4283"/>
    <property type="match status" value="1"/>
</dbReference>
<organism evidence="2 3">
    <name type="scientific">Coffea arabica</name>
    <name type="common">Arabian coffee</name>
    <dbReference type="NCBI Taxonomy" id="13443"/>
    <lineage>
        <taxon>Eukaryota</taxon>
        <taxon>Viridiplantae</taxon>
        <taxon>Streptophyta</taxon>
        <taxon>Embryophyta</taxon>
        <taxon>Tracheophyta</taxon>
        <taxon>Spermatophyta</taxon>
        <taxon>Magnoliopsida</taxon>
        <taxon>eudicotyledons</taxon>
        <taxon>Gunneridae</taxon>
        <taxon>Pentapetalae</taxon>
        <taxon>asterids</taxon>
        <taxon>lamiids</taxon>
        <taxon>Gentianales</taxon>
        <taxon>Rubiaceae</taxon>
        <taxon>Ixoroideae</taxon>
        <taxon>Gardenieae complex</taxon>
        <taxon>Bertiereae - Coffeeae clade</taxon>
        <taxon>Coffeeae</taxon>
        <taxon>Coffea</taxon>
    </lineage>
</organism>
<accession>A0A6P6VES8</accession>
<reference evidence="3" key="2">
    <citation type="submission" date="2025-08" db="UniProtKB">
        <authorList>
            <consortium name="RefSeq"/>
        </authorList>
    </citation>
    <scope>IDENTIFICATION</scope>
    <source>
        <tissue evidence="3">Leaves</tissue>
    </source>
</reference>
<evidence type="ECO:0000313" key="2">
    <source>
        <dbReference type="Proteomes" id="UP001652660"/>
    </source>
</evidence>
<feature type="domain" description="DUF4283" evidence="1">
    <location>
        <begin position="34"/>
        <end position="114"/>
    </location>
</feature>
<proteinExistence type="predicted"/>
<dbReference type="InterPro" id="IPR025558">
    <property type="entry name" value="DUF4283"/>
</dbReference>
<dbReference type="RefSeq" id="XP_027101468.1">
    <property type="nucleotide sequence ID" value="XM_027245667.1"/>
</dbReference>
<gene>
    <name evidence="3" type="primary">LOC113720728</name>
</gene>
<keyword evidence="2" id="KW-1185">Reference proteome</keyword>
<protein>
    <recommendedName>
        <fullName evidence="1">DUF4283 domain-containing protein</fullName>
    </recommendedName>
</protein>
<reference evidence="2" key="1">
    <citation type="journal article" date="2025" name="Foods">
        <title>Unveiling the Microbial Signatures of Arabica Coffee Cherries: Insights into Ripeness Specific Diversity, Functional Traits, and Implications for Quality and Safety.</title>
        <authorList>
            <consortium name="RefSeq"/>
            <person name="Tenea G.N."/>
            <person name="Cifuentes V."/>
            <person name="Reyes P."/>
            <person name="Cevallos-Vallejos M."/>
        </authorList>
    </citation>
    <scope>NUCLEOTIDE SEQUENCE [LARGE SCALE GENOMIC DNA]</scope>
</reference>
<name>A0A6P6VES8_COFAR</name>
<dbReference type="PANTHER" id="PTHR31286">
    <property type="entry name" value="GLYCINE-RICH CELL WALL STRUCTURAL PROTEIN 1.8-LIKE"/>
    <property type="match status" value="1"/>
</dbReference>
<evidence type="ECO:0000259" key="1">
    <source>
        <dbReference type="Pfam" id="PF14111"/>
    </source>
</evidence>
<sequence>MAATLTKAFQRFDLSNKEMAGIDLETEDVLERVEECKLSLVGRIMGEKVPNFTGVKNYTSHMWGYPRNLHVVELGPSVFQFNFAEDKDKDKAMNGRPWVIDNQLLVIKPWAPDIEKSTEVFHVSHMWIQVWNLPIHWLSKAVEFKLEQMFSAIREIIIPPRGGKEGRHMKILEEIDIS</sequence>
<dbReference type="OrthoDB" id="1080235at2759"/>
<dbReference type="Proteomes" id="UP001652660">
    <property type="component" value="Chromosome 9c"/>
</dbReference>
<dbReference type="InterPro" id="IPR040256">
    <property type="entry name" value="At4g02000-like"/>
</dbReference>
<evidence type="ECO:0000313" key="3">
    <source>
        <dbReference type="RefSeq" id="XP_027101468.1"/>
    </source>
</evidence>
<dbReference type="PANTHER" id="PTHR31286:SF178">
    <property type="entry name" value="DUF4283 DOMAIN-CONTAINING PROTEIN"/>
    <property type="match status" value="1"/>
</dbReference>
<dbReference type="AlphaFoldDB" id="A0A6P6VES8"/>